<proteinExistence type="predicted"/>
<evidence type="ECO:0000256" key="3">
    <source>
        <dbReference type="ARBA" id="ARBA00022989"/>
    </source>
</evidence>
<evidence type="ECO:0000256" key="1">
    <source>
        <dbReference type="ARBA" id="ARBA00004141"/>
    </source>
</evidence>
<reference evidence="8 9" key="1">
    <citation type="submission" date="2017-08" db="EMBL/GenBank/DDBJ databases">
        <title>Pleomorphomonas carboxidotrophicus sp. nov., a new mesophilic hydrogenogenic carboxidotroph.</title>
        <authorList>
            <person name="Esquivel-Elizondo S."/>
            <person name="Krajmalnik-Brown R."/>
            <person name="Maldonado J."/>
        </authorList>
    </citation>
    <scope>NUCLEOTIDE SEQUENCE [LARGE SCALE GENOMIC DNA]</scope>
    <source>
        <strain evidence="8 9">SVCO-16</strain>
    </source>
</reference>
<feature type="transmembrane region" description="Helical" evidence="6">
    <location>
        <begin position="43"/>
        <end position="64"/>
    </location>
</feature>
<feature type="transmembrane region" description="Helical" evidence="6">
    <location>
        <begin position="114"/>
        <end position="134"/>
    </location>
</feature>
<feature type="transmembrane region" description="Helical" evidence="6">
    <location>
        <begin position="227"/>
        <end position="244"/>
    </location>
</feature>
<feature type="transmembrane region" description="Helical" evidence="6">
    <location>
        <begin position="171"/>
        <end position="191"/>
    </location>
</feature>
<evidence type="ECO:0000256" key="6">
    <source>
        <dbReference type="SAM" id="Phobius"/>
    </source>
</evidence>
<evidence type="ECO:0000313" key="8">
    <source>
        <dbReference type="EMBL" id="PIP00235.1"/>
    </source>
</evidence>
<keyword evidence="3 6" id="KW-1133">Transmembrane helix</keyword>
<feature type="transmembrane region" description="Helical" evidence="6">
    <location>
        <begin position="424"/>
        <end position="444"/>
    </location>
</feature>
<dbReference type="InterPro" id="IPR007016">
    <property type="entry name" value="O-antigen_ligase-rel_domated"/>
</dbReference>
<comment type="caution">
    <text evidence="8">The sequence shown here is derived from an EMBL/GenBank/DDBJ whole genome shotgun (WGS) entry which is preliminary data.</text>
</comment>
<dbReference type="Pfam" id="PF04932">
    <property type="entry name" value="Wzy_C"/>
    <property type="match status" value="1"/>
</dbReference>
<feature type="transmembrane region" description="Helical" evidence="6">
    <location>
        <begin position="203"/>
        <end position="220"/>
    </location>
</feature>
<keyword evidence="2 6" id="KW-0812">Transmembrane</keyword>
<feature type="transmembrane region" description="Helical" evidence="6">
    <location>
        <begin position="84"/>
        <end position="102"/>
    </location>
</feature>
<gene>
    <name evidence="8" type="ORF">CJ014_05745</name>
</gene>
<dbReference type="OrthoDB" id="4391260at2"/>
<feature type="region of interest" description="Disordered" evidence="5">
    <location>
        <begin position="1"/>
        <end position="24"/>
    </location>
</feature>
<sequence>MPDLRRADVPRSQAAGCRRGAGGRHSMSETIAHRIGYGYRRRLATLLPAIDLAYFMLVWPLVYARYYVPADLSTGPIMEAQPGLLNRLFFPGMAALSVILLIAERHRIGRFQLFGSCLLIAFFGYLGLTAAWALAPAMTLTRLSLYILLLIGLVPALLLADRMDDILRPMFWVTAVAVAVNVASIAVVHTTSIGFPGIYSHKNTLGANAAIAGLFAIYALTRADHRVRVAGFLCLPAVVGLLLISQSKTSLGMMVLAPATALFAAGVRRRLRIALPILMVVLTIPAAFLLGGGVPGFDYRDVSLLVSGDPTFTGRTEIWKFTAAHIAERPLTGWGFQSFWGIGPASPAARMTDTFIARTPHSHNGYLDMALEGGMIALSLFLMIVLMIAWWIDRLVDRDAGAGILMTSCLLYTLWQNLLETDWLHGMTTSNVLLMLMMLSAVTIRQGRALT</sequence>
<feature type="domain" description="O-antigen ligase-related" evidence="7">
    <location>
        <begin position="239"/>
        <end position="382"/>
    </location>
</feature>
<evidence type="ECO:0000256" key="2">
    <source>
        <dbReference type="ARBA" id="ARBA00022692"/>
    </source>
</evidence>
<dbReference type="InterPro" id="IPR051533">
    <property type="entry name" value="WaaL-like"/>
</dbReference>
<feature type="transmembrane region" description="Helical" evidence="6">
    <location>
        <begin position="399"/>
        <end position="418"/>
    </location>
</feature>
<evidence type="ECO:0000259" key="7">
    <source>
        <dbReference type="Pfam" id="PF04932"/>
    </source>
</evidence>
<dbReference type="PANTHER" id="PTHR37422:SF21">
    <property type="entry name" value="EXOQ-LIKE PROTEIN"/>
    <property type="match status" value="1"/>
</dbReference>
<dbReference type="GO" id="GO:0016020">
    <property type="term" value="C:membrane"/>
    <property type="evidence" value="ECO:0007669"/>
    <property type="project" value="UniProtKB-SubCell"/>
</dbReference>
<organism evidence="8 9">
    <name type="scientific">Pleomorphomonas carboxyditropha</name>
    <dbReference type="NCBI Taxonomy" id="2023338"/>
    <lineage>
        <taxon>Bacteria</taxon>
        <taxon>Pseudomonadati</taxon>
        <taxon>Pseudomonadota</taxon>
        <taxon>Alphaproteobacteria</taxon>
        <taxon>Hyphomicrobiales</taxon>
        <taxon>Pleomorphomonadaceae</taxon>
        <taxon>Pleomorphomonas</taxon>
    </lineage>
</organism>
<keyword evidence="9" id="KW-1185">Reference proteome</keyword>
<evidence type="ECO:0000256" key="5">
    <source>
        <dbReference type="SAM" id="MobiDB-lite"/>
    </source>
</evidence>
<evidence type="ECO:0000256" key="4">
    <source>
        <dbReference type="ARBA" id="ARBA00023136"/>
    </source>
</evidence>
<feature type="transmembrane region" description="Helical" evidence="6">
    <location>
        <begin position="250"/>
        <end position="267"/>
    </location>
</feature>
<dbReference type="PANTHER" id="PTHR37422">
    <property type="entry name" value="TEICHURONIC ACID BIOSYNTHESIS PROTEIN TUAE"/>
    <property type="match status" value="1"/>
</dbReference>
<dbReference type="AlphaFoldDB" id="A0A2G9WZY5"/>
<feature type="transmembrane region" description="Helical" evidence="6">
    <location>
        <begin position="140"/>
        <end position="159"/>
    </location>
</feature>
<evidence type="ECO:0000313" key="9">
    <source>
        <dbReference type="Proteomes" id="UP000231070"/>
    </source>
</evidence>
<dbReference type="EMBL" id="NQVN01000002">
    <property type="protein sequence ID" value="PIP00235.1"/>
    <property type="molecule type" value="Genomic_DNA"/>
</dbReference>
<keyword evidence="4 6" id="KW-0472">Membrane</keyword>
<dbReference type="Proteomes" id="UP000231070">
    <property type="component" value="Unassembled WGS sequence"/>
</dbReference>
<feature type="transmembrane region" description="Helical" evidence="6">
    <location>
        <begin position="373"/>
        <end position="392"/>
    </location>
</feature>
<name>A0A2G9WZY5_9HYPH</name>
<accession>A0A2G9WZY5</accession>
<comment type="subcellular location">
    <subcellularLocation>
        <location evidence="1">Membrane</location>
        <topology evidence="1">Multi-pass membrane protein</topology>
    </subcellularLocation>
</comment>
<protein>
    <recommendedName>
        <fullName evidence="7">O-antigen ligase-related domain-containing protein</fullName>
    </recommendedName>
</protein>
<feature type="transmembrane region" description="Helical" evidence="6">
    <location>
        <begin position="274"/>
        <end position="294"/>
    </location>
</feature>